<dbReference type="Proteomes" id="UP000634136">
    <property type="component" value="Unassembled WGS sequence"/>
</dbReference>
<name>A0A834WEM3_9FABA</name>
<gene>
    <name evidence="2" type="ORF">G2W53_030485</name>
</gene>
<dbReference type="AlphaFoldDB" id="A0A834WEM3"/>
<dbReference type="EMBL" id="JAAIUW010000009">
    <property type="protein sequence ID" value="KAF7816516.1"/>
    <property type="molecule type" value="Genomic_DNA"/>
</dbReference>
<organism evidence="2 3">
    <name type="scientific">Senna tora</name>
    <dbReference type="NCBI Taxonomy" id="362788"/>
    <lineage>
        <taxon>Eukaryota</taxon>
        <taxon>Viridiplantae</taxon>
        <taxon>Streptophyta</taxon>
        <taxon>Embryophyta</taxon>
        <taxon>Tracheophyta</taxon>
        <taxon>Spermatophyta</taxon>
        <taxon>Magnoliopsida</taxon>
        <taxon>eudicotyledons</taxon>
        <taxon>Gunneridae</taxon>
        <taxon>Pentapetalae</taxon>
        <taxon>rosids</taxon>
        <taxon>fabids</taxon>
        <taxon>Fabales</taxon>
        <taxon>Fabaceae</taxon>
        <taxon>Caesalpinioideae</taxon>
        <taxon>Cassia clade</taxon>
        <taxon>Senna</taxon>
    </lineage>
</organism>
<protein>
    <submittedName>
        <fullName evidence="2">Uncharacterized protein</fullName>
    </submittedName>
</protein>
<evidence type="ECO:0000313" key="2">
    <source>
        <dbReference type="EMBL" id="KAF7816516.1"/>
    </source>
</evidence>
<reference evidence="2" key="1">
    <citation type="submission" date="2020-09" db="EMBL/GenBank/DDBJ databases">
        <title>Genome-Enabled Discovery of Anthraquinone Biosynthesis in Senna tora.</title>
        <authorList>
            <person name="Kang S.-H."/>
            <person name="Pandey R.P."/>
            <person name="Lee C.-M."/>
            <person name="Sim J.-S."/>
            <person name="Jeong J.-T."/>
            <person name="Choi B.-S."/>
            <person name="Jung M."/>
            <person name="Ginzburg D."/>
            <person name="Zhao K."/>
            <person name="Won S.Y."/>
            <person name="Oh T.-J."/>
            <person name="Yu Y."/>
            <person name="Kim N.-H."/>
            <person name="Lee O.R."/>
            <person name="Lee T.-H."/>
            <person name="Bashyal P."/>
            <person name="Kim T.-S."/>
            <person name="Lee W.-H."/>
            <person name="Kawkins C."/>
            <person name="Kim C.-K."/>
            <person name="Kim J.S."/>
            <person name="Ahn B.O."/>
            <person name="Rhee S.Y."/>
            <person name="Sohng J.K."/>
        </authorList>
    </citation>
    <scope>NUCLEOTIDE SEQUENCE</scope>
    <source>
        <tissue evidence="2">Leaf</tissue>
    </source>
</reference>
<comment type="caution">
    <text evidence="2">The sequence shown here is derived from an EMBL/GenBank/DDBJ whole genome shotgun (WGS) entry which is preliminary data.</text>
</comment>
<feature type="region of interest" description="Disordered" evidence="1">
    <location>
        <begin position="1"/>
        <end position="27"/>
    </location>
</feature>
<evidence type="ECO:0000256" key="1">
    <source>
        <dbReference type="SAM" id="MobiDB-lite"/>
    </source>
</evidence>
<proteinExistence type="predicted"/>
<evidence type="ECO:0000313" key="3">
    <source>
        <dbReference type="Proteomes" id="UP000634136"/>
    </source>
</evidence>
<keyword evidence="3" id="KW-1185">Reference proteome</keyword>
<sequence length="27" mass="3241">MGEDELETGRTRKEEPHSLHVQRIRVH</sequence>
<accession>A0A834WEM3</accession>
<feature type="compositionally biased region" description="Basic and acidic residues" evidence="1">
    <location>
        <begin position="7"/>
        <end position="18"/>
    </location>
</feature>